<dbReference type="AlphaFoldDB" id="A0AAD7HKY9"/>
<dbReference type="InterPro" id="IPR011990">
    <property type="entry name" value="TPR-like_helical_dom_sf"/>
</dbReference>
<keyword evidence="3" id="KW-1185">Reference proteome</keyword>
<dbReference type="PANTHER" id="PTHR19959:SF119">
    <property type="entry name" value="FUNGAL LIPASE-LIKE DOMAIN-CONTAINING PROTEIN"/>
    <property type="match status" value="1"/>
</dbReference>
<dbReference type="Gene3D" id="1.10.150.90">
    <property type="entry name" value="Immunodeficiency lentiviruses, gag gene matrix protein p17"/>
    <property type="match status" value="2"/>
</dbReference>
<sequence length="969" mass="109049">VGHDLLQRFYDTGDLDALNTAVQKFQEVVNLTPQDHPDRAGWLHDFAVSVRNRYQRLGDVKDLEAAVEKFQEAVDLTPVDHPDRAGRLQSVAKSFGDWYQRLGELKDLEAALKMSQEAIDLTPVDHPDRGSRLQSLAACFGNRYRRLGDLKDLDTTIQKLQEAVDLIPSDLIGRARQLKNLSTALIDRYQRLGELKDVEAALQRDKEALDLIPVDHPDRADQLRCLAVSSMSRYWRLGQLKDLETVVQISEQVVDLTPSDHPEWAGRLQNLATSLGARYRRLGELRDLEATVQKWEQTVDLTPADHPERAVRLQYLAESLNDRYQRLSNLKDLEAAVQKIQEAVHLTPTDHPDRAGRLQGLAMSLGSRYQRLGELKDLEGALKRDQEAVDLTPTDHPQRADRLQSLARSLGNRYQRLEELKDLQAALQSDQEAVDLTPPDHSERARRLQGLATSFSSWYKRFQNPKDLRLVHTYYDDSFNTQASSDPEPSWNAALKWASFSKEFHPAYCSTAYSAAFNLLPQLLWMGHSIRVRQDAIHRLDIGNTASAATRISLTLSDPISAIQFFEQGLATTFQQMLQLRPDLDRLPPDYAQKLEKLSYELYCGITDNPSKVARERQELLQDIRRQPGLEHFLLPEPYSVLCQASQGGPVVMLNSHEDGCDGIIILNSTLDPVHVALPTVTLDTLKFQKKILKELLRHCNVRAHLLTWLWNNIVEPIYQVLASVSNFHKSDFPQTDFKQHDIHKGRLWWLPSGSFTGLPLHACPQTDDFIHSYTATLGSLLEAQAKKPVTTQHKMGVVGVTHTGLHRENYLEGVEQEVQKICAVIKDPNLECIKGEQATPTVAQNLLQNCSWVHLACHGTQDLMEPAKSRLLLYGGTLELETILRMPLSNAEFVFLAACQTAMGDAALVNESFHLGGGFIAAGFRGAIGTLWSMNDEDGPTVAETVYSHLFRDGRQPQASDAAEALQL</sequence>
<feature type="non-terminal residue" evidence="2">
    <location>
        <position position="1"/>
    </location>
</feature>
<dbReference type="SUPFAM" id="SSF48452">
    <property type="entry name" value="TPR-like"/>
    <property type="match status" value="1"/>
</dbReference>
<evidence type="ECO:0000259" key="1">
    <source>
        <dbReference type="Pfam" id="PF12770"/>
    </source>
</evidence>
<comment type="caution">
    <text evidence="2">The sequence shown here is derived from an EMBL/GenBank/DDBJ whole genome shotgun (WGS) entry which is preliminary data.</text>
</comment>
<feature type="non-terminal residue" evidence="2">
    <location>
        <position position="969"/>
    </location>
</feature>
<dbReference type="Pfam" id="PF12770">
    <property type="entry name" value="CHAT"/>
    <property type="match status" value="1"/>
</dbReference>
<dbReference type="InterPro" id="IPR012344">
    <property type="entry name" value="Matrix_HIV/RSV_N"/>
</dbReference>
<evidence type="ECO:0000313" key="2">
    <source>
        <dbReference type="EMBL" id="KAJ7723014.1"/>
    </source>
</evidence>
<protein>
    <submittedName>
        <fullName evidence="2">CHAT domain-containing protein</fullName>
    </submittedName>
</protein>
<gene>
    <name evidence="2" type="ORF">DFH07DRAFT_1006207</name>
</gene>
<organism evidence="2 3">
    <name type="scientific">Mycena maculata</name>
    <dbReference type="NCBI Taxonomy" id="230809"/>
    <lineage>
        <taxon>Eukaryota</taxon>
        <taxon>Fungi</taxon>
        <taxon>Dikarya</taxon>
        <taxon>Basidiomycota</taxon>
        <taxon>Agaricomycotina</taxon>
        <taxon>Agaricomycetes</taxon>
        <taxon>Agaricomycetidae</taxon>
        <taxon>Agaricales</taxon>
        <taxon>Marasmiineae</taxon>
        <taxon>Mycenaceae</taxon>
        <taxon>Mycena</taxon>
    </lineage>
</organism>
<accession>A0AAD7HKY9</accession>
<name>A0AAD7HKY9_9AGAR</name>
<dbReference type="Proteomes" id="UP001215280">
    <property type="component" value="Unassembled WGS sequence"/>
</dbReference>
<dbReference type="PANTHER" id="PTHR19959">
    <property type="entry name" value="KINESIN LIGHT CHAIN"/>
    <property type="match status" value="1"/>
</dbReference>
<dbReference type="EMBL" id="JARJLG010000252">
    <property type="protein sequence ID" value="KAJ7723014.1"/>
    <property type="molecule type" value="Genomic_DNA"/>
</dbReference>
<dbReference type="Gene3D" id="1.25.40.10">
    <property type="entry name" value="Tetratricopeptide repeat domain"/>
    <property type="match status" value="1"/>
</dbReference>
<feature type="domain" description="CHAT" evidence="1">
    <location>
        <begin position="706"/>
        <end position="963"/>
    </location>
</feature>
<proteinExistence type="predicted"/>
<dbReference type="InterPro" id="IPR024983">
    <property type="entry name" value="CHAT_dom"/>
</dbReference>
<evidence type="ECO:0000313" key="3">
    <source>
        <dbReference type="Proteomes" id="UP001215280"/>
    </source>
</evidence>
<reference evidence="2" key="1">
    <citation type="submission" date="2023-03" db="EMBL/GenBank/DDBJ databases">
        <title>Massive genome expansion in bonnet fungi (Mycena s.s.) driven by repeated elements and novel gene families across ecological guilds.</title>
        <authorList>
            <consortium name="Lawrence Berkeley National Laboratory"/>
            <person name="Harder C.B."/>
            <person name="Miyauchi S."/>
            <person name="Viragh M."/>
            <person name="Kuo A."/>
            <person name="Thoen E."/>
            <person name="Andreopoulos B."/>
            <person name="Lu D."/>
            <person name="Skrede I."/>
            <person name="Drula E."/>
            <person name="Henrissat B."/>
            <person name="Morin E."/>
            <person name="Kohler A."/>
            <person name="Barry K."/>
            <person name="LaButti K."/>
            <person name="Morin E."/>
            <person name="Salamov A."/>
            <person name="Lipzen A."/>
            <person name="Mereny Z."/>
            <person name="Hegedus B."/>
            <person name="Baldrian P."/>
            <person name="Stursova M."/>
            <person name="Weitz H."/>
            <person name="Taylor A."/>
            <person name="Grigoriev I.V."/>
            <person name="Nagy L.G."/>
            <person name="Martin F."/>
            <person name="Kauserud H."/>
        </authorList>
    </citation>
    <scope>NUCLEOTIDE SEQUENCE</scope>
    <source>
        <strain evidence="2">CBHHK188m</strain>
    </source>
</reference>